<evidence type="ECO:0000313" key="2">
    <source>
        <dbReference type="EMBL" id="AAM28384.1"/>
    </source>
</evidence>
<dbReference type="InterPro" id="IPR036086">
    <property type="entry name" value="ParB/Sulfiredoxin_sf"/>
</dbReference>
<accession>Q8LT68</accession>
<dbReference type="Proteomes" id="UP000001794">
    <property type="component" value="Segment"/>
</dbReference>
<protein>
    <recommendedName>
        <fullName evidence="1">ParB/Spo0J HTH domain-containing protein</fullName>
    </recommendedName>
</protein>
<evidence type="ECO:0000259" key="1">
    <source>
        <dbReference type="Pfam" id="PF17762"/>
    </source>
</evidence>
<proteinExistence type="predicted"/>
<dbReference type="InterPro" id="IPR041468">
    <property type="entry name" value="HTH_ParB/Spo0J"/>
</dbReference>
<dbReference type="RefSeq" id="NP_640297.1">
    <property type="nucleotide sequence ID" value="NC_003907.2"/>
</dbReference>
<evidence type="ECO:0000313" key="3">
    <source>
        <dbReference type="Proteomes" id="UP000001794"/>
    </source>
</evidence>
<reference evidence="2 3" key="1">
    <citation type="journal article" date="2003" name="Virology">
        <title>The complete sequence of marine bacteriophage VpV262 infecting vibrio parahaemolyticus indicates that an ancestral component of a T7 viral supergroup is widespread in the marine environment.</title>
        <authorList>
            <person name="Hardies S.C."/>
            <person name="Comeau A.M."/>
            <person name="Serwer P."/>
            <person name="Suttle C.A."/>
        </authorList>
    </citation>
    <scope>NUCLEOTIDE SEQUENCE</scope>
</reference>
<dbReference type="GeneID" id="956081"/>
<keyword evidence="3" id="KW-1185">Reference proteome</keyword>
<dbReference type="EMBL" id="AY095314">
    <property type="protein sequence ID" value="AAM28384.1"/>
    <property type="molecule type" value="Genomic_DNA"/>
</dbReference>
<dbReference type="SUPFAM" id="SSF110849">
    <property type="entry name" value="ParB/Sulfiredoxin"/>
    <property type="match status" value="1"/>
</dbReference>
<dbReference type="Gene3D" id="1.10.10.2830">
    <property type="match status" value="1"/>
</dbReference>
<feature type="domain" description="ParB/Spo0J HTH" evidence="1">
    <location>
        <begin position="125"/>
        <end position="186"/>
    </location>
</feature>
<dbReference type="OrthoDB" id="19096at10239"/>
<dbReference type="SUPFAM" id="SSF109709">
    <property type="entry name" value="KorB DNA-binding domain-like"/>
    <property type="match status" value="1"/>
</dbReference>
<dbReference type="Pfam" id="PF17762">
    <property type="entry name" value="HTH_ParB"/>
    <property type="match status" value="1"/>
</dbReference>
<dbReference type="KEGG" id="vg:956081"/>
<sequence>MGRTANSLSGVYNATKDDGACLQKEFRIPISHIKCDWKENIRERDDEHIERWKHSMRNGEYIPSVLVEMRDGVPWVIEGFHRYTSKEELIEQEGFEDETLLVKEWKGSEADRKVTMRASTSGLPLTFLQDAEVIADIKKSGNYTPESLAKRLGISRTAVNNKLCLADACEEIKQLVKDDVISGTTAVEAITKHGDGALAHLQHLIKKNENKGGSARVRGTGPKAFSQAKMRTVVELLLAGFDYEKFIENYNEIGDGDVDQEFTLDKTDMYDLVMILEEYAEFKDNK</sequence>
<name>Q8LT68_9CAUD</name>
<organism evidence="2 3">
    <name type="scientific">Vibrio phage VpV262</name>
    <dbReference type="NCBI Taxonomy" id="2907796"/>
    <lineage>
        <taxon>Viruses</taxon>
        <taxon>Duplodnaviria</taxon>
        <taxon>Heunggongvirae</taxon>
        <taxon>Uroviricota</taxon>
        <taxon>Caudoviricetes</taxon>
        <taxon>Zobellviridae</taxon>
        <taxon>Vipivirus</taxon>
        <taxon>Vipivirus canadense</taxon>
    </lineage>
</organism>